<name>A0AAD8T6B6_LOLMU</name>
<comment type="caution">
    <text evidence="3">The sequence shown here is derived from an EMBL/GenBank/DDBJ whole genome shotgun (WGS) entry which is preliminary data.</text>
</comment>
<proteinExistence type="predicted"/>
<keyword evidence="4" id="KW-1185">Reference proteome</keyword>
<dbReference type="InterPro" id="IPR036047">
    <property type="entry name" value="F-box-like_dom_sf"/>
</dbReference>
<dbReference type="Proteomes" id="UP001231189">
    <property type="component" value="Unassembled WGS sequence"/>
</dbReference>
<dbReference type="Pfam" id="PF00646">
    <property type="entry name" value="F-box"/>
    <property type="match status" value="1"/>
</dbReference>
<evidence type="ECO:0000259" key="2">
    <source>
        <dbReference type="Pfam" id="PF03478"/>
    </source>
</evidence>
<dbReference type="InterPro" id="IPR005174">
    <property type="entry name" value="KIB1-4_b-propeller"/>
</dbReference>
<evidence type="ECO:0000313" key="3">
    <source>
        <dbReference type="EMBL" id="KAK1669888.1"/>
    </source>
</evidence>
<dbReference type="Gene3D" id="1.20.1280.50">
    <property type="match status" value="1"/>
</dbReference>
<dbReference type="SUPFAM" id="SSF81383">
    <property type="entry name" value="F-box domain"/>
    <property type="match status" value="1"/>
</dbReference>
<dbReference type="InterPro" id="IPR050942">
    <property type="entry name" value="F-box_BR-signaling"/>
</dbReference>
<organism evidence="3 4">
    <name type="scientific">Lolium multiflorum</name>
    <name type="common">Italian ryegrass</name>
    <name type="synonym">Lolium perenne subsp. multiflorum</name>
    <dbReference type="NCBI Taxonomy" id="4521"/>
    <lineage>
        <taxon>Eukaryota</taxon>
        <taxon>Viridiplantae</taxon>
        <taxon>Streptophyta</taxon>
        <taxon>Embryophyta</taxon>
        <taxon>Tracheophyta</taxon>
        <taxon>Spermatophyta</taxon>
        <taxon>Magnoliopsida</taxon>
        <taxon>Liliopsida</taxon>
        <taxon>Poales</taxon>
        <taxon>Poaceae</taxon>
        <taxon>BOP clade</taxon>
        <taxon>Pooideae</taxon>
        <taxon>Poodae</taxon>
        <taxon>Poeae</taxon>
        <taxon>Poeae Chloroplast Group 2 (Poeae type)</taxon>
        <taxon>Loliodinae</taxon>
        <taxon>Loliinae</taxon>
        <taxon>Lolium</taxon>
    </lineage>
</organism>
<sequence>MAPTGFCDLPTEALDEIARRVGPLDNVACSAVCRPWRRALKTTHLRLLQRPDLPHHVCVEPRYKDSPWESDYYYQGGPKRQTWTNKIFLCPIRRYDPDNFIGVALDTTSKVHPVHPTRIIGCNYGWVVTVDKAHTLSLLEPLTGRQFQLPRITSSIGRTRKVVKNVNLLGQDMFHKAALAPGRRLGTYAVMLIHSGGYGLSFLGPGAKCWTALREPAWTPKSYVDVISHKGAFYTASVDSQLNAWEPDGSCTGLRPRLVANPRAEPVLWAVLVESATRDNLLLATRPSWSSPFDVLFRYDERQRAWIPTVNRGDMMILLKNNISLCIPWRDAYDSPPMAPHRWPLASVSHRPDSTSSYFGLYLHYGCWFLPYVAPEFHHR</sequence>
<reference evidence="3" key="1">
    <citation type="submission" date="2023-07" db="EMBL/GenBank/DDBJ databases">
        <title>A chromosome-level genome assembly of Lolium multiflorum.</title>
        <authorList>
            <person name="Chen Y."/>
            <person name="Copetti D."/>
            <person name="Kolliker R."/>
            <person name="Studer B."/>
        </authorList>
    </citation>
    <scope>NUCLEOTIDE SEQUENCE</scope>
    <source>
        <strain evidence="3">02402/16</strain>
        <tissue evidence="3">Leaf</tissue>
    </source>
</reference>
<gene>
    <name evidence="3" type="ORF">QYE76_058047</name>
</gene>
<evidence type="ECO:0008006" key="5">
    <source>
        <dbReference type="Google" id="ProtNLM"/>
    </source>
</evidence>
<dbReference type="PANTHER" id="PTHR44259:SF76">
    <property type="entry name" value="OS04G0627800 PROTEIN"/>
    <property type="match status" value="1"/>
</dbReference>
<dbReference type="InterPro" id="IPR001810">
    <property type="entry name" value="F-box_dom"/>
</dbReference>
<dbReference type="EMBL" id="JAUUTY010000003">
    <property type="protein sequence ID" value="KAK1669888.1"/>
    <property type="molecule type" value="Genomic_DNA"/>
</dbReference>
<dbReference type="Pfam" id="PF03478">
    <property type="entry name" value="Beta-prop_KIB1-4"/>
    <property type="match status" value="1"/>
</dbReference>
<dbReference type="AlphaFoldDB" id="A0AAD8T6B6"/>
<feature type="domain" description="F-box" evidence="1">
    <location>
        <begin position="6"/>
        <end position="45"/>
    </location>
</feature>
<feature type="domain" description="KIB1-4 beta-propeller" evidence="2">
    <location>
        <begin position="113"/>
        <end position="329"/>
    </location>
</feature>
<dbReference type="PANTHER" id="PTHR44259">
    <property type="entry name" value="OS07G0183000 PROTEIN-RELATED"/>
    <property type="match status" value="1"/>
</dbReference>
<evidence type="ECO:0000259" key="1">
    <source>
        <dbReference type="Pfam" id="PF00646"/>
    </source>
</evidence>
<evidence type="ECO:0000313" key="4">
    <source>
        <dbReference type="Proteomes" id="UP001231189"/>
    </source>
</evidence>
<dbReference type="CDD" id="cd09917">
    <property type="entry name" value="F-box_SF"/>
    <property type="match status" value="1"/>
</dbReference>
<protein>
    <recommendedName>
        <fullName evidence="5">F-box domain-containing protein</fullName>
    </recommendedName>
</protein>
<accession>A0AAD8T6B6</accession>